<dbReference type="GO" id="GO:0042981">
    <property type="term" value="P:regulation of apoptotic process"/>
    <property type="evidence" value="ECO:0007669"/>
    <property type="project" value="InterPro"/>
</dbReference>
<dbReference type="SUPFAM" id="SSF47986">
    <property type="entry name" value="DEATH domain"/>
    <property type="match status" value="1"/>
</dbReference>
<keyword evidence="3" id="KW-1185">Reference proteome</keyword>
<reference evidence="2" key="1">
    <citation type="submission" date="2025-08" db="UniProtKB">
        <authorList>
            <consortium name="Ensembl"/>
        </authorList>
    </citation>
    <scope>IDENTIFICATION</scope>
</reference>
<protein>
    <recommendedName>
        <fullName evidence="1">CARD domain-containing protein</fullName>
    </recommendedName>
</protein>
<dbReference type="STRING" id="1841481.ENSSLDP00000009602"/>
<accession>A0A3B4X252</accession>
<sequence length="114" mass="12909">MLMSVRTQFISRVSEPVLRKLLDKLLERGVITDDEMESAATLNRPDKARVVIDMVRRKGSQASSALIAALYEEDSCLSAELLILRTFPVPGHHLKTYTYTLAHTHNLIQDLMWG</sequence>
<dbReference type="AlphaFoldDB" id="A0A3B4X252"/>
<proteinExistence type="predicted"/>
<feature type="domain" description="CARD" evidence="1">
    <location>
        <begin position="1"/>
        <end position="85"/>
    </location>
</feature>
<dbReference type="Proteomes" id="UP000261360">
    <property type="component" value="Unplaced"/>
</dbReference>
<name>A0A3B4X252_SERLL</name>
<evidence type="ECO:0000313" key="3">
    <source>
        <dbReference type="Proteomes" id="UP000261360"/>
    </source>
</evidence>
<dbReference type="GeneTree" id="ENSGT00970000193497"/>
<dbReference type="SMART" id="SM00114">
    <property type="entry name" value="CARD"/>
    <property type="match status" value="1"/>
</dbReference>
<evidence type="ECO:0000259" key="1">
    <source>
        <dbReference type="PROSITE" id="PS50209"/>
    </source>
</evidence>
<dbReference type="Pfam" id="PF00619">
    <property type="entry name" value="CARD"/>
    <property type="match status" value="1"/>
</dbReference>
<dbReference type="PROSITE" id="PS50209">
    <property type="entry name" value="CARD"/>
    <property type="match status" value="1"/>
</dbReference>
<evidence type="ECO:0000313" key="2">
    <source>
        <dbReference type="Ensembl" id="ENSSLDP00000009602.1"/>
    </source>
</evidence>
<reference evidence="2" key="2">
    <citation type="submission" date="2025-09" db="UniProtKB">
        <authorList>
            <consortium name="Ensembl"/>
        </authorList>
    </citation>
    <scope>IDENTIFICATION</scope>
</reference>
<dbReference type="Ensembl" id="ENSSLDT00000009938.1">
    <property type="protein sequence ID" value="ENSSLDP00000009602.1"/>
    <property type="gene ID" value="ENSSLDG00000007632.1"/>
</dbReference>
<dbReference type="Gene3D" id="1.10.533.10">
    <property type="entry name" value="Death Domain, Fas"/>
    <property type="match status" value="1"/>
</dbReference>
<dbReference type="InterPro" id="IPR001315">
    <property type="entry name" value="CARD"/>
</dbReference>
<organism evidence="2 3">
    <name type="scientific">Seriola lalandi dorsalis</name>
    <dbReference type="NCBI Taxonomy" id="1841481"/>
    <lineage>
        <taxon>Eukaryota</taxon>
        <taxon>Metazoa</taxon>
        <taxon>Chordata</taxon>
        <taxon>Craniata</taxon>
        <taxon>Vertebrata</taxon>
        <taxon>Euteleostomi</taxon>
        <taxon>Actinopterygii</taxon>
        <taxon>Neopterygii</taxon>
        <taxon>Teleostei</taxon>
        <taxon>Neoteleostei</taxon>
        <taxon>Acanthomorphata</taxon>
        <taxon>Carangaria</taxon>
        <taxon>Carangiformes</taxon>
        <taxon>Carangidae</taxon>
        <taxon>Seriola</taxon>
    </lineage>
</organism>
<dbReference type="InterPro" id="IPR011029">
    <property type="entry name" value="DEATH-like_dom_sf"/>
</dbReference>